<reference evidence="2" key="2">
    <citation type="journal article" date="2024" name="Nat. Commun.">
        <title>Structure of the intact tail machine of Anabaena myophage A-1(L).</title>
        <authorList>
            <person name="Yu R.C."/>
            <person name="Yang F."/>
            <person name="Zhang H.Y."/>
            <person name="Hou P."/>
            <person name="Du K."/>
            <person name="Zhu J."/>
            <person name="Cui N."/>
            <person name="Xu X."/>
            <person name="Chen Y."/>
            <person name="Li Q."/>
            <person name="Zhou C.Z."/>
        </authorList>
    </citation>
    <scope>STRUCTURE BY ELECTRON MICROSCOPY (3.44 ANGSTROMS) OF 1-425</scope>
</reference>
<dbReference type="PDB" id="8KEA">
    <property type="method" value="EM"/>
    <property type="resolution" value="3.44 A"/>
    <property type="chains" value="A/B/C=1-425"/>
</dbReference>
<evidence type="ECO:0007829" key="2">
    <source>
        <dbReference type="PDB" id="8KEA"/>
    </source>
</evidence>
<accession>A0ACD6B8W4</accession>
<protein>
    <submittedName>
        <fullName evidence="1">Peptidase</fullName>
    </submittedName>
</protein>
<accession>A0A191SAX3</accession>
<dbReference type="EMBL" id="KU234533">
    <property type="protein sequence ID" value="AND75590.1"/>
    <property type="molecule type" value="Genomic_DNA"/>
</dbReference>
<sequence>MLNRRVKNTRYTGVTLKGLAATITRQYGLDLDMSEEGEMIENISQVSQTDWQFLEKMTAIQGFGMRTVGKVLQIYKITVNAKKLNYTISVVDNVKSLIVTDQAQTDATGSSQKIEHYGGRMTTVVDADSGSLIKVDKDNKREAGSAARTFTTGVDVPQPQIQKQYSNPRPEGASVKEFQLQLELHTSQSDLENLTPDTALYIENTLPFIVGKSWFIESVRHSFSEGIFTSQVSAYIPVAPKAIATDSGEQNSVVFDNSQSASQGVGKLPVYEILSYRSGRTVKKITSLQQSYEHWRGTGGYTAYKQLSGFSSPVSYMKGRPNQLVYDFILQQNGNQSCPVPSPASGRVVATGGSNGMVKIDTGGGEVRLLHMSNIRVKPGQNVIRGTILGTQASVGGTSTGTHLHIEANQFILESYVQSLVTGNW</sequence>
<organism evidence="1">
    <name type="scientific">Nostoc phage A1</name>
    <dbReference type="NCBI Taxonomy" id="1775256"/>
    <lineage>
        <taxon>Viruses</taxon>
        <taxon>Duplodnaviria</taxon>
        <taxon>Heunggongvirae</taxon>
        <taxon>Uroviricota</taxon>
        <taxon>Caudoviricetes</taxon>
    </lineage>
</organism>
<reference evidence="1" key="1">
    <citation type="journal article" date="2016" name="MBio">
        <title>Viruses Infecting a Freshwater Filamentous Cyanobacterium (Nostoc sp.) Encode a Functional CRISPR Array and a Proteobacterial DNA Polymerase B.</title>
        <authorList>
            <person name="Chenard C."/>
            <person name="Wirth J.F."/>
            <person name="Suttle C.A."/>
        </authorList>
    </citation>
    <scope>NUCLEOTIDE SEQUENCE</scope>
</reference>
<name>A0ACD6B8W4_9CAUD</name>
<proteinExistence type="evidence at protein level"/>
<evidence type="ECO:0000313" key="1">
    <source>
        <dbReference type="EMBL" id="AND75590.1"/>
    </source>
</evidence>
<keyword evidence="2" id="KW-0002">3D-structure</keyword>